<feature type="compositionally biased region" description="Polar residues" evidence="1">
    <location>
        <begin position="1"/>
        <end position="13"/>
    </location>
</feature>
<evidence type="ECO:0000313" key="3">
    <source>
        <dbReference type="Proteomes" id="UP000619788"/>
    </source>
</evidence>
<comment type="caution">
    <text evidence="2">The sequence shown here is derived from an EMBL/GenBank/DDBJ whole genome shotgun (WGS) entry which is preliminary data.</text>
</comment>
<evidence type="ECO:0000313" key="2">
    <source>
        <dbReference type="EMBL" id="GIH93552.1"/>
    </source>
</evidence>
<evidence type="ECO:0008006" key="4">
    <source>
        <dbReference type="Google" id="ProtNLM"/>
    </source>
</evidence>
<protein>
    <recommendedName>
        <fullName evidence="4">Lipoprotein</fullName>
    </recommendedName>
</protein>
<gene>
    <name evidence="2" type="ORF">Psi01_41820</name>
</gene>
<feature type="region of interest" description="Disordered" evidence="1">
    <location>
        <begin position="1"/>
        <end position="23"/>
    </location>
</feature>
<dbReference type="EMBL" id="BOOJ01000033">
    <property type="protein sequence ID" value="GIH93552.1"/>
    <property type="molecule type" value="Genomic_DNA"/>
</dbReference>
<organism evidence="2 3">
    <name type="scientific">Planobispora siamensis</name>
    <dbReference type="NCBI Taxonomy" id="936338"/>
    <lineage>
        <taxon>Bacteria</taxon>
        <taxon>Bacillati</taxon>
        <taxon>Actinomycetota</taxon>
        <taxon>Actinomycetes</taxon>
        <taxon>Streptosporangiales</taxon>
        <taxon>Streptosporangiaceae</taxon>
        <taxon>Planobispora</taxon>
    </lineage>
</organism>
<sequence>MGQRSQGKTAVTNGTGGIGGKAVPEVNPAGEGCVSRGVMTYPRIAALALAVALSAACSSNGAPAGGAPAGGSGDGYGEAVAREKTLTVEDLAAKLDCKPDIQIEATELRQGHCKTSMGEFFLTTFATQQGKDEWMDAAPEYNPHLVGHLWTALSTRKVLERVQEKIGGELHLTDHRTQTPVPG</sequence>
<accession>A0A8J3SIF8</accession>
<proteinExistence type="predicted"/>
<name>A0A8J3SIF8_9ACTN</name>
<keyword evidence="3" id="KW-1185">Reference proteome</keyword>
<reference evidence="2 3" key="1">
    <citation type="submission" date="2021-01" db="EMBL/GenBank/DDBJ databases">
        <title>Whole genome shotgun sequence of Planobispora siamensis NBRC 107568.</title>
        <authorList>
            <person name="Komaki H."/>
            <person name="Tamura T."/>
        </authorList>
    </citation>
    <scope>NUCLEOTIDE SEQUENCE [LARGE SCALE GENOMIC DNA]</scope>
    <source>
        <strain evidence="2 3">NBRC 107568</strain>
    </source>
</reference>
<dbReference type="AlphaFoldDB" id="A0A8J3SIF8"/>
<dbReference type="Proteomes" id="UP000619788">
    <property type="component" value="Unassembled WGS sequence"/>
</dbReference>
<evidence type="ECO:0000256" key="1">
    <source>
        <dbReference type="SAM" id="MobiDB-lite"/>
    </source>
</evidence>